<organism evidence="1">
    <name type="scientific">marine sediment metagenome</name>
    <dbReference type="NCBI Taxonomy" id="412755"/>
    <lineage>
        <taxon>unclassified sequences</taxon>
        <taxon>metagenomes</taxon>
        <taxon>ecological metagenomes</taxon>
    </lineage>
</organism>
<dbReference type="AlphaFoldDB" id="A0A0F8WN25"/>
<evidence type="ECO:0000313" key="1">
    <source>
        <dbReference type="EMBL" id="KKK58103.1"/>
    </source>
</evidence>
<accession>A0A0F8WN25</accession>
<feature type="non-terminal residue" evidence="1">
    <location>
        <position position="60"/>
    </location>
</feature>
<dbReference type="EMBL" id="LAZR01064144">
    <property type="protein sequence ID" value="KKK58103.1"/>
    <property type="molecule type" value="Genomic_DNA"/>
</dbReference>
<sequence length="60" mass="6651">MIPDKVEVTLGRTVQGKAKFEFDRVDIKYGGTIKEGEDPQDAFDACYQEARAQLDATITA</sequence>
<gene>
    <name evidence="1" type="ORF">LCGC14_3047780</name>
</gene>
<comment type="caution">
    <text evidence="1">The sequence shown here is derived from an EMBL/GenBank/DDBJ whole genome shotgun (WGS) entry which is preliminary data.</text>
</comment>
<reference evidence="1" key="1">
    <citation type="journal article" date="2015" name="Nature">
        <title>Complex archaea that bridge the gap between prokaryotes and eukaryotes.</title>
        <authorList>
            <person name="Spang A."/>
            <person name="Saw J.H."/>
            <person name="Jorgensen S.L."/>
            <person name="Zaremba-Niedzwiedzka K."/>
            <person name="Martijn J."/>
            <person name="Lind A.E."/>
            <person name="van Eijk R."/>
            <person name="Schleper C."/>
            <person name="Guy L."/>
            <person name="Ettema T.J."/>
        </authorList>
    </citation>
    <scope>NUCLEOTIDE SEQUENCE</scope>
</reference>
<protein>
    <submittedName>
        <fullName evidence="1">Uncharacterized protein</fullName>
    </submittedName>
</protein>
<name>A0A0F8WN25_9ZZZZ</name>
<proteinExistence type="predicted"/>